<dbReference type="InterPro" id="IPR014710">
    <property type="entry name" value="RmlC-like_jellyroll"/>
</dbReference>
<dbReference type="Gene3D" id="2.60.120.10">
    <property type="entry name" value="Jelly Rolls"/>
    <property type="match status" value="2"/>
</dbReference>
<evidence type="ECO:0000313" key="9">
    <source>
        <dbReference type="EMBL" id="GAA1494840.1"/>
    </source>
</evidence>
<evidence type="ECO:0000256" key="4">
    <source>
        <dbReference type="ARBA" id="ARBA00011956"/>
    </source>
</evidence>
<sequence length="408" mass="42193">MFLGITNTPRDYAWGSVSAIPELLGRTVTGVPQAELWLGAHPGSPSVVVNPAMVGGADTLLDWIAAEPQTALGDDRTGLPFLLKVLAAAAPLSLQAHPTPEQAREGFDREEAAGVPIDDPARNYKDPFPKPELVVALSDRFEALSGFRPVADALAEVEALDAGSGRLGPLVVHLQQGLEDTVRWLEETDDSAGAVIGAVGHLAAEAVAAADVAGTTVSPNTATAADLARAYPDDPGVVVSLLMHRVTLTRGEAMYLPAGNIHAYLDGLGIELMAPSDNVLRGGLTPKHVDVPELLRVLDFTAYPAPLLEPEHLSPVVDRFAPEGVGFALVRVTSDGRPVGLTTGGTAPLTGPSIAICTEGVVTLVGAHSATLLRQGESCYVTPDEGDVSVEADAGSGRTATVFIATGA</sequence>
<dbReference type="SUPFAM" id="SSF51182">
    <property type="entry name" value="RmlC-like cupins"/>
    <property type="match status" value="1"/>
</dbReference>
<keyword evidence="5" id="KW-0479">Metal-binding</keyword>
<dbReference type="PANTHER" id="PTHR10309">
    <property type="entry name" value="MANNOSE-6-PHOSPHATE ISOMERASE"/>
    <property type="match status" value="1"/>
</dbReference>
<dbReference type="InterPro" id="IPR046457">
    <property type="entry name" value="PMI_typeI_cat"/>
</dbReference>
<evidence type="ECO:0000256" key="7">
    <source>
        <dbReference type="ARBA" id="ARBA00023235"/>
    </source>
</evidence>
<organism evidence="9 10">
    <name type="scientific">Curtobacterium herbarum</name>
    <dbReference type="NCBI Taxonomy" id="150122"/>
    <lineage>
        <taxon>Bacteria</taxon>
        <taxon>Bacillati</taxon>
        <taxon>Actinomycetota</taxon>
        <taxon>Actinomycetes</taxon>
        <taxon>Micrococcales</taxon>
        <taxon>Microbacteriaceae</taxon>
        <taxon>Curtobacterium</taxon>
    </lineage>
</organism>
<dbReference type="InterPro" id="IPR001250">
    <property type="entry name" value="Man6P_Isoase-1"/>
</dbReference>
<feature type="domain" description="Phosphomannose isomerase type I catalytic" evidence="8">
    <location>
        <begin position="5"/>
        <end position="150"/>
    </location>
</feature>
<evidence type="ECO:0000256" key="2">
    <source>
        <dbReference type="ARBA" id="ARBA00001947"/>
    </source>
</evidence>
<dbReference type="InterPro" id="IPR011051">
    <property type="entry name" value="RmlC_Cupin_sf"/>
</dbReference>
<evidence type="ECO:0000259" key="8">
    <source>
        <dbReference type="Pfam" id="PF20511"/>
    </source>
</evidence>
<dbReference type="PRINTS" id="PR00714">
    <property type="entry name" value="MAN6PISMRASE"/>
</dbReference>
<gene>
    <name evidence="9" type="primary">manA</name>
    <name evidence="9" type="ORF">GCM10009627_31860</name>
</gene>
<proteinExistence type="inferred from homology"/>
<dbReference type="Pfam" id="PF20511">
    <property type="entry name" value="PMI_typeI_cat"/>
    <property type="match status" value="1"/>
</dbReference>
<comment type="caution">
    <text evidence="9">The sequence shown here is derived from an EMBL/GenBank/DDBJ whole genome shotgun (WGS) entry which is preliminary data.</text>
</comment>
<evidence type="ECO:0000313" key="10">
    <source>
        <dbReference type="Proteomes" id="UP001501742"/>
    </source>
</evidence>
<accession>A0ABP4K7B5</accession>
<dbReference type="RefSeq" id="WP_204607514.1">
    <property type="nucleotide sequence ID" value="NZ_BAAAJX010000017.1"/>
</dbReference>
<dbReference type="CDD" id="cd07011">
    <property type="entry name" value="cupin_PMI_type_I_N"/>
    <property type="match status" value="1"/>
</dbReference>
<reference evidence="10" key="1">
    <citation type="journal article" date="2019" name="Int. J. Syst. Evol. Microbiol.">
        <title>The Global Catalogue of Microorganisms (GCM) 10K type strain sequencing project: providing services to taxonomists for standard genome sequencing and annotation.</title>
        <authorList>
            <consortium name="The Broad Institute Genomics Platform"/>
            <consortium name="The Broad Institute Genome Sequencing Center for Infectious Disease"/>
            <person name="Wu L."/>
            <person name="Ma J."/>
        </authorList>
    </citation>
    <scope>NUCLEOTIDE SEQUENCE [LARGE SCALE GENOMIC DNA]</scope>
    <source>
        <strain evidence="10">JCM 12140</strain>
    </source>
</reference>
<name>A0ABP4K7B5_9MICO</name>
<comment type="catalytic activity">
    <reaction evidence="1">
        <text>D-mannose 6-phosphate = D-fructose 6-phosphate</text>
        <dbReference type="Rhea" id="RHEA:12356"/>
        <dbReference type="ChEBI" id="CHEBI:58735"/>
        <dbReference type="ChEBI" id="CHEBI:61527"/>
        <dbReference type="EC" id="5.3.1.8"/>
    </reaction>
</comment>
<dbReference type="InterPro" id="IPR016305">
    <property type="entry name" value="Mannose-6-P_Isomerase"/>
</dbReference>
<dbReference type="EC" id="5.3.1.8" evidence="4"/>
<keyword evidence="10" id="KW-1185">Reference proteome</keyword>
<dbReference type="Proteomes" id="UP001501742">
    <property type="component" value="Unassembled WGS sequence"/>
</dbReference>
<evidence type="ECO:0000256" key="6">
    <source>
        <dbReference type="ARBA" id="ARBA00022833"/>
    </source>
</evidence>
<dbReference type="Gene3D" id="1.10.441.10">
    <property type="entry name" value="Phosphomannose Isomerase, domain 2"/>
    <property type="match status" value="1"/>
</dbReference>
<keyword evidence="7 9" id="KW-0413">Isomerase</keyword>
<evidence type="ECO:0000256" key="5">
    <source>
        <dbReference type="ARBA" id="ARBA00022723"/>
    </source>
</evidence>
<comment type="similarity">
    <text evidence="3">Belongs to the mannose-6-phosphate isomerase type 1 family.</text>
</comment>
<evidence type="ECO:0000256" key="1">
    <source>
        <dbReference type="ARBA" id="ARBA00000757"/>
    </source>
</evidence>
<evidence type="ECO:0000256" key="3">
    <source>
        <dbReference type="ARBA" id="ARBA00010772"/>
    </source>
</evidence>
<protein>
    <recommendedName>
        <fullName evidence="4">mannose-6-phosphate isomerase</fullName>
        <ecNumber evidence="4">5.3.1.8</ecNumber>
    </recommendedName>
</protein>
<dbReference type="GO" id="GO:0016853">
    <property type="term" value="F:isomerase activity"/>
    <property type="evidence" value="ECO:0007669"/>
    <property type="project" value="UniProtKB-KW"/>
</dbReference>
<dbReference type="PANTHER" id="PTHR10309:SF0">
    <property type="entry name" value="MANNOSE-6-PHOSPHATE ISOMERASE"/>
    <property type="match status" value="1"/>
</dbReference>
<dbReference type="EMBL" id="BAAAJX010000017">
    <property type="protein sequence ID" value="GAA1494840.1"/>
    <property type="molecule type" value="Genomic_DNA"/>
</dbReference>
<dbReference type="NCBIfam" id="TIGR00218">
    <property type="entry name" value="manA"/>
    <property type="match status" value="1"/>
</dbReference>
<keyword evidence="6" id="KW-0862">Zinc</keyword>
<comment type="cofactor">
    <cofactor evidence="2">
        <name>Zn(2+)</name>
        <dbReference type="ChEBI" id="CHEBI:29105"/>
    </cofactor>
</comment>
<dbReference type="PIRSF" id="PIRSF001480">
    <property type="entry name" value="Mannose-6-phosphate_isomerase"/>
    <property type="match status" value="1"/>
</dbReference>